<dbReference type="PANTHER" id="PTHR35861">
    <property type="match status" value="1"/>
</dbReference>
<dbReference type="Pfam" id="PF17482">
    <property type="entry name" value="Phage_sheath_1C"/>
    <property type="match status" value="1"/>
</dbReference>
<feature type="region of interest" description="Disordered" evidence="2">
    <location>
        <begin position="188"/>
        <end position="207"/>
    </location>
</feature>
<dbReference type="AlphaFoldDB" id="A0A8J4EK72"/>
<protein>
    <recommendedName>
        <fullName evidence="3">Tail sheath protein C-terminal domain-containing protein</fullName>
    </recommendedName>
</protein>
<organism evidence="4 5">
    <name type="scientific">Virgisporangium ochraceum</name>
    <dbReference type="NCBI Taxonomy" id="65505"/>
    <lineage>
        <taxon>Bacteria</taxon>
        <taxon>Bacillati</taxon>
        <taxon>Actinomycetota</taxon>
        <taxon>Actinomycetes</taxon>
        <taxon>Micromonosporales</taxon>
        <taxon>Micromonosporaceae</taxon>
        <taxon>Virgisporangium</taxon>
    </lineage>
</organism>
<dbReference type="EMBL" id="BOPH01000149">
    <property type="protein sequence ID" value="GIJ75087.1"/>
    <property type="molecule type" value="Genomic_DNA"/>
</dbReference>
<comment type="caution">
    <text evidence="4">The sequence shown here is derived from an EMBL/GenBank/DDBJ whole genome shotgun (WGS) entry which is preliminary data.</text>
</comment>
<evidence type="ECO:0000256" key="2">
    <source>
        <dbReference type="SAM" id="MobiDB-lite"/>
    </source>
</evidence>
<dbReference type="InterPro" id="IPR052042">
    <property type="entry name" value="Tail_sheath_structural"/>
</dbReference>
<dbReference type="Gene3D" id="3.40.50.11780">
    <property type="match status" value="2"/>
</dbReference>
<accession>A0A8J4EK72</accession>
<proteinExistence type="inferred from homology"/>
<evidence type="ECO:0000256" key="1">
    <source>
        <dbReference type="ARBA" id="ARBA00008005"/>
    </source>
</evidence>
<dbReference type="Proteomes" id="UP000635606">
    <property type="component" value="Unassembled WGS sequence"/>
</dbReference>
<comment type="similarity">
    <text evidence="1">Belongs to the myoviridae tail sheath protein family.</text>
</comment>
<keyword evidence="5" id="KW-1185">Reference proteome</keyword>
<sequence length="645" mass="70010">MTRPGLALGAPGIYRVPPRAALRFNPERLDVAGFVGVAPRGPVDEPIAVDSWSDYRWRFGGTEGPGLLPYAVHAFFVQGGVRARVLRVSPLPRDHDPARARHRLRMGPATLVDVLARDEGAWGSQLTLRWDFAVAQRFDTTYSGGSIDLPPGVVLPAHSLLRLRGPGLPPAGSFAWTGRSGFRADAAGRRTDQAPLTPAGPAPRTGTVEAGVITSTILVVDTDPTMRRDERFTDLGLRAGHPRFAGRILADDSLLIEPDGWPDALLPPDAYLTSALATLVVEGVDRYTGVSRASFFGDVDPRLLPTGGPEGLDELDEVNGVDRMALDQEIGLLAVPDLSWSYAEPAAVTMIERPRPDTRFGPCAAPPVPVRATPPPPATQLDARTQLDEILQRQRRVAEHAAHQRRFVALLDVPRRLPVRSIARWRSDFDSSYCAAYHPWLGVVRPDIASPTTVMIPPCGFAAGIIAERENRLGLPWGPANELAADAVLITEPVTDAEHDTLHPLGIDVFRAERDGFRLTGARTLSRDPTYRQLSVRRLMTMLRITLDRQLQPTVFEPNTVQLRAAVHDAAVALLRQLYRGGAFTGATEDEAFFVRCDDTVNPAWSQAQGRLVAEIGVAPAEPLEFIVLRISQDAAGGLTLEAGG</sequence>
<reference evidence="4" key="1">
    <citation type="submission" date="2021-01" db="EMBL/GenBank/DDBJ databases">
        <title>Whole genome shotgun sequence of Virgisporangium ochraceum NBRC 16418.</title>
        <authorList>
            <person name="Komaki H."/>
            <person name="Tamura T."/>
        </authorList>
    </citation>
    <scope>NUCLEOTIDE SEQUENCE</scope>
    <source>
        <strain evidence="4">NBRC 16418</strain>
    </source>
</reference>
<name>A0A8J4EK72_9ACTN</name>
<dbReference type="RefSeq" id="WP_203934870.1">
    <property type="nucleotide sequence ID" value="NZ_BOPH01000149.1"/>
</dbReference>
<evidence type="ECO:0000313" key="4">
    <source>
        <dbReference type="EMBL" id="GIJ75087.1"/>
    </source>
</evidence>
<feature type="domain" description="Tail sheath protein C-terminal" evidence="3">
    <location>
        <begin position="527"/>
        <end position="632"/>
    </location>
</feature>
<dbReference type="InterPro" id="IPR020287">
    <property type="entry name" value="Tail_sheath_C"/>
</dbReference>
<gene>
    <name evidence="4" type="ORF">Voc01_100040</name>
</gene>
<dbReference type="PANTHER" id="PTHR35861:SF1">
    <property type="entry name" value="PHAGE TAIL SHEATH PROTEIN"/>
    <property type="match status" value="1"/>
</dbReference>
<evidence type="ECO:0000259" key="3">
    <source>
        <dbReference type="Pfam" id="PF17482"/>
    </source>
</evidence>
<evidence type="ECO:0000313" key="5">
    <source>
        <dbReference type="Proteomes" id="UP000635606"/>
    </source>
</evidence>